<evidence type="ECO:0000256" key="1">
    <source>
        <dbReference type="SAM" id="Phobius"/>
    </source>
</evidence>
<dbReference type="EMBL" id="CP060244">
    <property type="protein sequence ID" value="QNT78350.1"/>
    <property type="molecule type" value="Genomic_DNA"/>
</dbReference>
<keyword evidence="1" id="KW-1133">Transmembrane helix</keyword>
<proteinExistence type="predicted"/>
<keyword evidence="3" id="KW-1185">Reference proteome</keyword>
<evidence type="ECO:0000313" key="3">
    <source>
        <dbReference type="Proteomes" id="UP000516349"/>
    </source>
</evidence>
<gene>
    <name evidence="2" type="ORF">JGUZn3_11230</name>
</gene>
<dbReference type="RefSeq" id="WP_203414677.1">
    <property type="nucleotide sequence ID" value="NZ_CP060244.1"/>
</dbReference>
<dbReference type="Proteomes" id="UP000516349">
    <property type="component" value="Chromosome"/>
</dbReference>
<protein>
    <submittedName>
        <fullName evidence="2">Uncharacterized protein</fullName>
    </submittedName>
</protein>
<evidence type="ECO:0000313" key="2">
    <source>
        <dbReference type="EMBL" id="QNT78350.1"/>
    </source>
</evidence>
<keyword evidence="1" id="KW-0472">Membrane</keyword>
<dbReference type="AlphaFoldDB" id="A0A7H1NRE0"/>
<feature type="transmembrane region" description="Helical" evidence="1">
    <location>
        <begin position="63"/>
        <end position="86"/>
    </location>
</feature>
<sequence length="99" mass="10953">MNHPTSLTSTVIKTVLLLGLFSVCVLLVRTSHTLSTTLARLPIWDMLAKGLGQTKPHQKEQLIAIGLLALCFAIALITLEIGERLFCLMKKRMTKRSPP</sequence>
<reference evidence="2 3" key="1">
    <citation type="submission" date="2020-08" db="EMBL/GenBank/DDBJ databases">
        <title>Complete genome sequence of Entomobacter blattae G55GP.</title>
        <authorList>
            <person name="Poehlein A."/>
            <person name="Guzman J."/>
            <person name="Daniel R."/>
            <person name="Vilcinskas A."/>
        </authorList>
    </citation>
    <scope>NUCLEOTIDE SEQUENCE [LARGE SCALE GENOMIC DNA]</scope>
    <source>
        <strain evidence="2 3">G55GP</strain>
    </source>
</reference>
<keyword evidence="1" id="KW-0812">Transmembrane</keyword>
<organism evidence="2 3">
    <name type="scientific">Entomobacter blattae</name>
    <dbReference type="NCBI Taxonomy" id="2762277"/>
    <lineage>
        <taxon>Bacteria</taxon>
        <taxon>Pseudomonadati</taxon>
        <taxon>Pseudomonadota</taxon>
        <taxon>Alphaproteobacteria</taxon>
        <taxon>Acetobacterales</taxon>
        <taxon>Acetobacteraceae</taxon>
        <taxon>Entomobacter</taxon>
    </lineage>
</organism>
<accession>A0A7H1NRE0</accession>
<dbReference type="KEGG" id="ebla:JGUZn3_11230"/>
<name>A0A7H1NRE0_9PROT</name>